<keyword evidence="7" id="KW-1185">Reference proteome</keyword>
<evidence type="ECO:0000313" key="5">
    <source>
        <dbReference type="EMBL" id="KPA74279.1"/>
    </source>
</evidence>
<gene>
    <name evidence="6" type="ORF">ABB37_09279</name>
</gene>
<sequence>MFTDSLLLSLAQRIDSQYALRHDPKIKPLAYGTAGFRTTGELLPPVAARVITIAILRAWFCGARQAPERQCATCSVGFMITASHNRAFDNGFKIIDTNGGMLAASWEHWCTEAANAVTGAELVSVIKKCVGTEEIKHVSEFKSPCGVVLIGRDTRETGATIEAAAADILSIVLQIPFTAYGVLTTPQLHYMVERANESDAVADHIKLDAYHEQILSSFEELLTYTNKENVKGSLSPQSVVVDCANGVGALGMQRLLSYSRSRAKGDILSEVFSLELVNDIVENPALLNENCGADYAKLHARPSESMRKWPLSGSAIVDSAKTHFYCLDGDSDRLVAFFYNNRSNNDWVLLDGDRIAILYAMLLHKWLGEKHMRELDVGVVQTAYANGASTDFLKSKLRMPVYIAATGVKNLHPVAHARDIGVYFEANGHGTMLLSDKLVKGGCAAHSENLMSLMNNLRGLLSQVCGDAIGDLLMCEVALQALDMSFEDWAALYADRPCNN</sequence>
<dbReference type="GeneID" id="26909562"/>
<dbReference type="InterPro" id="IPR049023">
    <property type="entry name" value="AMG1_II"/>
</dbReference>
<dbReference type="GO" id="GO:0005975">
    <property type="term" value="P:carbohydrate metabolic process"/>
    <property type="evidence" value="ECO:0007669"/>
    <property type="project" value="InterPro"/>
</dbReference>
<organism evidence="6 7">
    <name type="scientific">Leptomonas pyrrhocoris</name>
    <name type="common">Firebug parasite</name>
    <dbReference type="NCBI Taxonomy" id="157538"/>
    <lineage>
        <taxon>Eukaryota</taxon>
        <taxon>Discoba</taxon>
        <taxon>Euglenozoa</taxon>
        <taxon>Kinetoplastea</taxon>
        <taxon>Metakinetoplastina</taxon>
        <taxon>Trypanosomatida</taxon>
        <taxon>Trypanosomatidae</taxon>
        <taxon>Leishmaniinae</taxon>
        <taxon>Leptomonas</taxon>
    </lineage>
</organism>
<dbReference type="RefSeq" id="XP_015652719.1">
    <property type="nucleotide sequence ID" value="XM_015808668.1"/>
</dbReference>
<name>A0A0N0DRK5_LEPPY</name>
<dbReference type="Pfam" id="PF21404">
    <property type="entry name" value="AMG1_III"/>
    <property type="match status" value="1"/>
</dbReference>
<evidence type="ECO:0000256" key="1">
    <source>
        <dbReference type="ARBA" id="ARBA00010231"/>
    </source>
</evidence>
<dbReference type="GO" id="GO:0004610">
    <property type="term" value="F:phosphoacetylglucosamine mutase activity"/>
    <property type="evidence" value="ECO:0007669"/>
    <property type="project" value="TreeGrafter"/>
</dbReference>
<dbReference type="PANTHER" id="PTHR45955">
    <property type="entry name" value="PHOSPHOACETYLGLUCOSAMINE MUTASE"/>
    <property type="match status" value="1"/>
</dbReference>
<dbReference type="GO" id="GO:0006048">
    <property type="term" value="P:UDP-N-acetylglucosamine biosynthetic process"/>
    <property type="evidence" value="ECO:0007669"/>
    <property type="project" value="TreeGrafter"/>
</dbReference>
<evidence type="ECO:0000259" key="4">
    <source>
        <dbReference type="Pfam" id="PF21405"/>
    </source>
</evidence>
<dbReference type="EMBL" id="LGTL01000030">
    <property type="protein sequence ID" value="KPA74280.1"/>
    <property type="molecule type" value="Genomic_DNA"/>
</dbReference>
<dbReference type="EMBL" id="LGTL01000030">
    <property type="protein sequence ID" value="KPA74281.1"/>
    <property type="molecule type" value="Genomic_DNA"/>
</dbReference>
<dbReference type="InterPro" id="IPR049022">
    <property type="entry name" value="AMG1_III"/>
</dbReference>
<comment type="caution">
    <text evidence="6">The sequence shown here is derived from an EMBL/GenBank/DDBJ whole genome shotgun (WGS) entry which is preliminary data.</text>
</comment>
<evidence type="ECO:0000313" key="7">
    <source>
        <dbReference type="Proteomes" id="UP000037923"/>
    </source>
</evidence>
<dbReference type="SUPFAM" id="SSF53738">
    <property type="entry name" value="Phosphoglucomutase, first 3 domains"/>
    <property type="match status" value="3"/>
</dbReference>
<accession>A0A0N0DRK5</accession>
<dbReference type="InterPro" id="IPR005844">
    <property type="entry name" value="A-D-PHexomutase_a/b/a-I"/>
</dbReference>
<reference evidence="6 7" key="1">
    <citation type="submission" date="2015-07" db="EMBL/GenBank/DDBJ databases">
        <title>High-quality genome of monoxenous trypanosomatid Leptomonas pyrrhocoris.</title>
        <authorList>
            <person name="Flegontov P."/>
            <person name="Butenko A."/>
            <person name="Firsov S."/>
            <person name="Vlcek C."/>
            <person name="Logacheva M.D."/>
            <person name="Field M."/>
            <person name="Filatov D."/>
            <person name="Flegontova O."/>
            <person name="Gerasimov E."/>
            <person name="Jackson A.P."/>
            <person name="Kelly S."/>
            <person name="Opperdoes F."/>
            <person name="O'Reilly A."/>
            <person name="Votypka J."/>
            <person name="Yurchenko V."/>
            <person name="Lukes J."/>
        </authorList>
    </citation>
    <scope>NUCLEOTIDE SEQUENCE [LARGE SCALE GENOMIC DNA]</scope>
    <source>
        <strain evidence="6">H10</strain>
    </source>
</reference>
<dbReference type="Gene3D" id="3.40.120.10">
    <property type="entry name" value="Alpha-D-Glucose-1,6-Bisphosphate, subunit A, domain 3"/>
    <property type="match status" value="2"/>
</dbReference>
<comment type="similarity">
    <text evidence="1">Belongs to the phosphohexose mutase family.</text>
</comment>
<dbReference type="RefSeq" id="XP_015652718.1">
    <property type="nucleotide sequence ID" value="XM_015808667.1"/>
</dbReference>
<feature type="domain" description="Phosphoacetylglucosamine mutase AMG1" evidence="4">
    <location>
        <begin position="209"/>
        <end position="335"/>
    </location>
</feature>
<dbReference type="InterPro" id="IPR016055">
    <property type="entry name" value="A-D-PHexomutase_a/b/a-I/II/III"/>
</dbReference>
<evidence type="ECO:0000313" key="6">
    <source>
        <dbReference type="EMBL" id="KPA74281.1"/>
    </source>
</evidence>
<evidence type="ECO:0000259" key="2">
    <source>
        <dbReference type="Pfam" id="PF02878"/>
    </source>
</evidence>
<evidence type="ECO:0000259" key="3">
    <source>
        <dbReference type="Pfam" id="PF21404"/>
    </source>
</evidence>
<feature type="domain" description="Phosphoacetylglucosamine mutase AMG1" evidence="3">
    <location>
        <begin position="351"/>
        <end position="482"/>
    </location>
</feature>
<proteinExistence type="inferred from homology"/>
<protein>
    <submittedName>
        <fullName evidence="5 6">Phosphoacetylglucosamine mutase-like protein</fullName>
    </submittedName>
</protein>
<dbReference type="Proteomes" id="UP000037923">
    <property type="component" value="Unassembled WGS sequence"/>
</dbReference>
<dbReference type="EMBL" id="LGTL01000030">
    <property type="protein sequence ID" value="KPA74279.1"/>
    <property type="molecule type" value="Genomic_DNA"/>
</dbReference>
<feature type="domain" description="Alpha-D-phosphohexomutase alpha/beta/alpha" evidence="2">
    <location>
        <begin position="47"/>
        <end position="112"/>
    </location>
</feature>
<dbReference type="OrthoDB" id="1928at2759"/>
<dbReference type="OMA" id="WEAYATK"/>
<dbReference type="Pfam" id="PF21405">
    <property type="entry name" value="AMG1_II"/>
    <property type="match status" value="1"/>
</dbReference>
<dbReference type="PANTHER" id="PTHR45955:SF1">
    <property type="entry name" value="PHOSPHOACETYLGLUCOSAMINE MUTASE"/>
    <property type="match status" value="1"/>
</dbReference>
<dbReference type="RefSeq" id="XP_015652720.1">
    <property type="nucleotide sequence ID" value="XM_015808669.1"/>
</dbReference>
<dbReference type="Pfam" id="PF02878">
    <property type="entry name" value="PGM_PMM_I"/>
    <property type="match status" value="1"/>
</dbReference>
<dbReference type="VEuPathDB" id="TriTrypDB:LpyrH10_30_0400"/>
<dbReference type="AlphaFoldDB" id="A0A0N0DRK5"/>